<evidence type="ECO:0000313" key="5">
    <source>
        <dbReference type="EMBL" id="MEV5506850.1"/>
    </source>
</evidence>
<reference evidence="5 6" key="1">
    <citation type="submission" date="2024-06" db="EMBL/GenBank/DDBJ databases">
        <title>The Natural Products Discovery Center: Release of the First 8490 Sequenced Strains for Exploring Actinobacteria Biosynthetic Diversity.</title>
        <authorList>
            <person name="Kalkreuter E."/>
            <person name="Kautsar S.A."/>
            <person name="Yang D."/>
            <person name="Bader C.D."/>
            <person name="Teijaro C.N."/>
            <person name="Fluegel L."/>
            <person name="Davis C.M."/>
            <person name="Simpson J.R."/>
            <person name="Lauterbach L."/>
            <person name="Steele A.D."/>
            <person name="Gui C."/>
            <person name="Meng S."/>
            <person name="Li G."/>
            <person name="Viehrig K."/>
            <person name="Ye F."/>
            <person name="Su P."/>
            <person name="Kiefer A.F."/>
            <person name="Nichols A."/>
            <person name="Cepeda A.J."/>
            <person name="Yan W."/>
            <person name="Fan B."/>
            <person name="Jiang Y."/>
            <person name="Adhikari A."/>
            <person name="Zheng C.-J."/>
            <person name="Schuster L."/>
            <person name="Cowan T.M."/>
            <person name="Smanski M.J."/>
            <person name="Chevrette M.G."/>
            <person name="De Carvalho L.P.S."/>
            <person name="Shen B."/>
        </authorList>
    </citation>
    <scope>NUCLEOTIDE SEQUENCE [LARGE SCALE GENOMIC DNA]</scope>
    <source>
        <strain evidence="5 6">NPDC052347</strain>
    </source>
</reference>
<dbReference type="InterPro" id="IPR001296">
    <property type="entry name" value="Glyco_trans_1"/>
</dbReference>
<dbReference type="RefSeq" id="WP_109280912.1">
    <property type="nucleotide sequence ID" value="NZ_JBFAUK010000006.1"/>
</dbReference>
<evidence type="ECO:0000256" key="1">
    <source>
        <dbReference type="ARBA" id="ARBA00022676"/>
    </source>
</evidence>
<sequence>MTAETARAVGSPPLRAVPAADGDGPLRIALLSYKGNPFCGGQGVYVRHLSRELARLGHSVEVIGAQPYPVLDEGVTLTELPSLDLYRQPDPFRTPGREEYRDWVDALEVATMWTGGFPEPLTFSLRARRHLAARRGDFDVVHDNQTLGYGLLADLGAPLVTTIHHPVTVDRRLELDAADNLGRRLSVRRWYGFTRMQERVARRLPRVLTVSGSSRQEITEHLGVRPERIHVVPIGADTDLFAPDPAVAEIPGRIVTTSSADVPLKGLIHLIEALAKVRTEHPDAHLVVVGKRADDGPVAQAIERFGLAGAVEFVKGISDAELVDLVRGAQVACVPSLYEGFSLPAAEAMATGTALVATTGGAIPEVAGPDGETCLAVPPGDAGALAAALGRLLDDGGLRRRLGAAGRQRVLERFTWRQAAIGTAEHYRASLARWTAARRAREGTAARPGRPV</sequence>
<evidence type="ECO:0000259" key="4">
    <source>
        <dbReference type="Pfam" id="PF13439"/>
    </source>
</evidence>
<dbReference type="Proteomes" id="UP001552594">
    <property type="component" value="Unassembled WGS sequence"/>
</dbReference>
<dbReference type="Pfam" id="PF13439">
    <property type="entry name" value="Glyco_transf_4"/>
    <property type="match status" value="1"/>
</dbReference>
<keyword evidence="2 5" id="KW-0808">Transferase</keyword>
<dbReference type="PANTHER" id="PTHR46401">
    <property type="entry name" value="GLYCOSYLTRANSFERASE WBBK-RELATED"/>
    <property type="match status" value="1"/>
</dbReference>
<name>A0ABV3JVM9_STRON</name>
<accession>A0ABV3JVM9</accession>
<dbReference type="InterPro" id="IPR028098">
    <property type="entry name" value="Glyco_trans_4-like_N"/>
</dbReference>
<proteinExistence type="predicted"/>
<keyword evidence="1 5" id="KW-0328">Glycosyltransferase</keyword>
<comment type="caution">
    <text evidence="5">The sequence shown here is derived from an EMBL/GenBank/DDBJ whole genome shotgun (WGS) entry which is preliminary data.</text>
</comment>
<dbReference type="SUPFAM" id="SSF53756">
    <property type="entry name" value="UDP-Glycosyltransferase/glycogen phosphorylase"/>
    <property type="match status" value="1"/>
</dbReference>
<dbReference type="EMBL" id="JBFAUK010000006">
    <property type="protein sequence ID" value="MEV5506850.1"/>
    <property type="molecule type" value="Genomic_DNA"/>
</dbReference>
<evidence type="ECO:0000259" key="3">
    <source>
        <dbReference type="Pfam" id="PF00534"/>
    </source>
</evidence>
<dbReference type="Pfam" id="PF00534">
    <property type="entry name" value="Glycos_transf_1"/>
    <property type="match status" value="1"/>
</dbReference>
<evidence type="ECO:0000256" key="2">
    <source>
        <dbReference type="ARBA" id="ARBA00022679"/>
    </source>
</evidence>
<dbReference type="GO" id="GO:0016757">
    <property type="term" value="F:glycosyltransferase activity"/>
    <property type="evidence" value="ECO:0007669"/>
    <property type="project" value="UniProtKB-KW"/>
</dbReference>
<keyword evidence="6" id="KW-1185">Reference proteome</keyword>
<gene>
    <name evidence="5" type="ORF">AB0L16_10270</name>
</gene>
<dbReference type="CDD" id="cd03801">
    <property type="entry name" value="GT4_PimA-like"/>
    <property type="match status" value="1"/>
</dbReference>
<dbReference type="PANTHER" id="PTHR46401:SF2">
    <property type="entry name" value="GLYCOSYLTRANSFERASE WBBK-RELATED"/>
    <property type="match status" value="1"/>
</dbReference>
<evidence type="ECO:0000313" key="6">
    <source>
        <dbReference type="Proteomes" id="UP001552594"/>
    </source>
</evidence>
<organism evidence="5 6">
    <name type="scientific">Streptomyces orinoci</name>
    <name type="common">Streptoverticillium orinoci</name>
    <dbReference type="NCBI Taxonomy" id="67339"/>
    <lineage>
        <taxon>Bacteria</taxon>
        <taxon>Bacillati</taxon>
        <taxon>Actinomycetota</taxon>
        <taxon>Actinomycetes</taxon>
        <taxon>Kitasatosporales</taxon>
        <taxon>Streptomycetaceae</taxon>
        <taxon>Streptomyces</taxon>
    </lineage>
</organism>
<feature type="domain" description="Glycosyltransferase subfamily 4-like N-terminal" evidence="4">
    <location>
        <begin position="40"/>
        <end position="239"/>
    </location>
</feature>
<dbReference type="EC" id="2.4.-.-" evidence="5"/>
<protein>
    <submittedName>
        <fullName evidence="5">Glycosyltransferase family 4 protein</fullName>
        <ecNumber evidence="5">2.4.-.-</ecNumber>
    </submittedName>
</protein>
<dbReference type="Gene3D" id="3.40.50.2000">
    <property type="entry name" value="Glycogen Phosphorylase B"/>
    <property type="match status" value="2"/>
</dbReference>
<feature type="domain" description="Glycosyl transferase family 1" evidence="3">
    <location>
        <begin position="254"/>
        <end position="409"/>
    </location>
</feature>